<dbReference type="Pfam" id="PF01207">
    <property type="entry name" value="Dus"/>
    <property type="match status" value="1"/>
</dbReference>
<dbReference type="EMBL" id="VSRR010010512">
    <property type="protein sequence ID" value="MPC51927.1"/>
    <property type="molecule type" value="Genomic_DNA"/>
</dbReference>
<dbReference type="InterPro" id="IPR035587">
    <property type="entry name" value="DUS-like_FMN-bd"/>
</dbReference>
<dbReference type="SUPFAM" id="SSF51395">
    <property type="entry name" value="FMN-linked oxidoreductases"/>
    <property type="match status" value="1"/>
</dbReference>
<accession>A0A5B7G2Y9</accession>
<sequence>MLGWKRGRRGYKGNVAMAKQEAVGAVHDWEGVGPYMVYHAPYSHPLREGLMKLKAYGQFGGDRINPFKVISRIIVIGYPTLEEATPSVGLLTGACSSPGWMPWVDEASASIMGVYEHYLLTGGSRQKGSSRPSNVRRGGVDAVTHAYCDGVDLNCGCPQRWAMAEGYGACLIHKPHLVSDMVRQTRASVSQPEFTVSVKIRIHDDLR</sequence>
<reference evidence="7 8" key="1">
    <citation type="submission" date="2019-05" db="EMBL/GenBank/DDBJ databases">
        <title>Another draft genome of Portunus trituberculatus and its Hox gene families provides insights of decapod evolution.</title>
        <authorList>
            <person name="Jeong J.-H."/>
            <person name="Song I."/>
            <person name="Kim S."/>
            <person name="Choi T."/>
            <person name="Kim D."/>
            <person name="Ryu S."/>
            <person name="Kim W."/>
        </authorList>
    </citation>
    <scope>NUCLEOTIDE SEQUENCE [LARGE SCALE GENOMIC DNA]</scope>
    <source>
        <tissue evidence="7">Muscle</tissue>
    </source>
</reference>
<dbReference type="GO" id="GO:0017150">
    <property type="term" value="F:tRNA dihydrouridine synthase activity"/>
    <property type="evidence" value="ECO:0007669"/>
    <property type="project" value="InterPro"/>
</dbReference>
<evidence type="ECO:0000313" key="8">
    <source>
        <dbReference type="Proteomes" id="UP000324222"/>
    </source>
</evidence>
<organism evidence="7 8">
    <name type="scientific">Portunus trituberculatus</name>
    <name type="common">Swimming crab</name>
    <name type="synonym">Neptunus trituberculatus</name>
    <dbReference type="NCBI Taxonomy" id="210409"/>
    <lineage>
        <taxon>Eukaryota</taxon>
        <taxon>Metazoa</taxon>
        <taxon>Ecdysozoa</taxon>
        <taxon>Arthropoda</taxon>
        <taxon>Crustacea</taxon>
        <taxon>Multicrustacea</taxon>
        <taxon>Malacostraca</taxon>
        <taxon>Eumalacostraca</taxon>
        <taxon>Eucarida</taxon>
        <taxon>Decapoda</taxon>
        <taxon>Pleocyemata</taxon>
        <taxon>Brachyura</taxon>
        <taxon>Eubrachyura</taxon>
        <taxon>Portunoidea</taxon>
        <taxon>Portunidae</taxon>
        <taxon>Portuninae</taxon>
        <taxon>Portunus</taxon>
    </lineage>
</organism>
<evidence type="ECO:0000256" key="1">
    <source>
        <dbReference type="ARBA" id="ARBA00001917"/>
    </source>
</evidence>
<evidence type="ECO:0000313" key="7">
    <source>
        <dbReference type="EMBL" id="MPC51927.1"/>
    </source>
</evidence>
<evidence type="ECO:0000256" key="5">
    <source>
        <dbReference type="ARBA" id="ARBA00023002"/>
    </source>
</evidence>
<dbReference type="Gene3D" id="3.20.20.70">
    <property type="entry name" value="Aldolase class I"/>
    <property type="match status" value="1"/>
</dbReference>
<gene>
    <name evidence="7" type="primary">DUS4L_0</name>
    <name evidence="7" type="ORF">E2C01_045783</name>
</gene>
<dbReference type="PANTHER" id="PTHR11082">
    <property type="entry name" value="TRNA-DIHYDROURIDINE SYNTHASE"/>
    <property type="match status" value="1"/>
</dbReference>
<dbReference type="InterPro" id="IPR013785">
    <property type="entry name" value="Aldolase_TIM"/>
</dbReference>
<keyword evidence="4" id="KW-0819">tRNA processing</keyword>
<dbReference type="OrthoDB" id="9977870at2759"/>
<comment type="cofactor">
    <cofactor evidence="1">
        <name>FMN</name>
        <dbReference type="ChEBI" id="CHEBI:58210"/>
    </cofactor>
</comment>
<protein>
    <submittedName>
        <fullName evidence="7">tRNA-dihydrouridine(20a/20b) synthase [NAD(P)+]-like</fullName>
    </submittedName>
</protein>
<dbReference type="GO" id="GO:0050660">
    <property type="term" value="F:flavin adenine dinucleotide binding"/>
    <property type="evidence" value="ECO:0007669"/>
    <property type="project" value="InterPro"/>
</dbReference>
<proteinExistence type="predicted"/>
<keyword evidence="2" id="KW-0285">Flavoprotein</keyword>
<evidence type="ECO:0000256" key="2">
    <source>
        <dbReference type="ARBA" id="ARBA00022630"/>
    </source>
</evidence>
<dbReference type="Proteomes" id="UP000324222">
    <property type="component" value="Unassembled WGS sequence"/>
</dbReference>
<keyword evidence="8" id="KW-1185">Reference proteome</keyword>
<comment type="caution">
    <text evidence="7">The sequence shown here is derived from an EMBL/GenBank/DDBJ whole genome shotgun (WGS) entry which is preliminary data.</text>
</comment>
<evidence type="ECO:0000256" key="3">
    <source>
        <dbReference type="ARBA" id="ARBA00022643"/>
    </source>
</evidence>
<dbReference type="InterPro" id="IPR018517">
    <property type="entry name" value="tRNA_hU_synthase_CS"/>
</dbReference>
<keyword evidence="5" id="KW-0560">Oxidoreductase</keyword>
<name>A0A5B7G2Y9_PORTR</name>
<dbReference type="PANTHER" id="PTHR11082:SF31">
    <property type="entry name" value="TRNA-DIHYDROURIDINE(20A_20B) SYNTHASE [NAD(P)+]-LIKE"/>
    <property type="match status" value="1"/>
</dbReference>
<dbReference type="AlphaFoldDB" id="A0A5B7G2Y9"/>
<dbReference type="PROSITE" id="PS01136">
    <property type="entry name" value="UPF0034"/>
    <property type="match status" value="1"/>
</dbReference>
<evidence type="ECO:0000259" key="6">
    <source>
        <dbReference type="Pfam" id="PF01207"/>
    </source>
</evidence>
<feature type="domain" description="DUS-like FMN-binding" evidence="6">
    <location>
        <begin position="142"/>
        <end position="205"/>
    </location>
</feature>
<evidence type="ECO:0000256" key="4">
    <source>
        <dbReference type="ARBA" id="ARBA00022694"/>
    </source>
</evidence>
<keyword evidence="3" id="KW-0288">FMN</keyword>